<dbReference type="InterPro" id="IPR044670">
    <property type="entry name" value="SOFL"/>
</dbReference>
<keyword evidence="4" id="KW-0932">Cytokinin signaling pathway</keyword>
<evidence type="ECO:0000256" key="7">
    <source>
        <dbReference type="SAM" id="MobiDB-lite"/>
    </source>
</evidence>
<evidence type="ECO:0000313" key="9">
    <source>
        <dbReference type="Proteomes" id="UP000249390"/>
    </source>
</evidence>
<dbReference type="PANTHER" id="PTHR33347:SF1">
    <property type="entry name" value="PROTEIN SOB FIVE-LIKE 5"/>
    <property type="match status" value="1"/>
</dbReference>
<dbReference type="GO" id="GO:0009736">
    <property type="term" value="P:cytokinin-activated signaling pathway"/>
    <property type="evidence" value="ECO:0007669"/>
    <property type="project" value="UniProtKB-KW"/>
</dbReference>
<dbReference type="Proteomes" id="UP000249390">
    <property type="component" value="Unassembled WGS sequence"/>
</dbReference>
<evidence type="ECO:0000256" key="1">
    <source>
        <dbReference type="ARBA" id="ARBA00004496"/>
    </source>
</evidence>
<comment type="subcellular location">
    <subcellularLocation>
        <location evidence="1">Cytoplasm</location>
    </subcellularLocation>
</comment>
<sequence>MDYGSGCESGWTVYLENSFIPPCTISHKSDEFHVQREKGEYEEEEEDLSMVSDASSGPQQNLGEEDYGLCYHAPVDAALLLPAKISNVKRQKKKESRLGKLNEKASALDDTASSPIFTCTNNNYSINIHQSSAENVITDFSQGYSTTQFHGQPAHQEHTDLFQCSLLPANQLQPNQWFEERRWGY</sequence>
<evidence type="ECO:0000256" key="6">
    <source>
        <dbReference type="ARBA" id="ARBA00024199"/>
    </source>
</evidence>
<feature type="region of interest" description="Disordered" evidence="7">
    <location>
        <begin position="34"/>
        <end position="59"/>
    </location>
</feature>
<evidence type="ECO:0000313" key="8">
    <source>
        <dbReference type="EMBL" id="RAL39631.1"/>
    </source>
</evidence>
<name>A0A328D5K3_9ASTE</name>
<dbReference type="GO" id="GO:0009691">
    <property type="term" value="P:cytokinin biosynthetic process"/>
    <property type="evidence" value="ECO:0007669"/>
    <property type="project" value="UniProtKB-KW"/>
</dbReference>
<keyword evidence="2" id="KW-0963">Cytoplasm</keyword>
<accession>A0A328D5K3</accession>
<dbReference type="AlphaFoldDB" id="A0A328D5K3"/>
<comment type="caution">
    <text evidence="8">The sequence shown here is derived from an EMBL/GenBank/DDBJ whole genome shotgun (WGS) entry which is preliminary data.</text>
</comment>
<evidence type="ECO:0000256" key="2">
    <source>
        <dbReference type="ARBA" id="ARBA00022490"/>
    </source>
</evidence>
<dbReference type="PANTHER" id="PTHR33347">
    <property type="entry name" value="OSJNBA0091C07.3 PROTEIN"/>
    <property type="match status" value="1"/>
</dbReference>
<reference evidence="8 9" key="1">
    <citation type="submission" date="2018-06" db="EMBL/GenBank/DDBJ databases">
        <title>The Genome of Cuscuta australis (Dodder) Provides Insight into the Evolution of Plant Parasitism.</title>
        <authorList>
            <person name="Liu H."/>
        </authorList>
    </citation>
    <scope>NUCLEOTIDE SEQUENCE [LARGE SCALE GENOMIC DNA]</scope>
    <source>
        <strain evidence="9">cv. Yunnan</strain>
        <tissue evidence="8">Vines</tissue>
    </source>
</reference>
<evidence type="ECO:0000256" key="4">
    <source>
        <dbReference type="ARBA" id="ARBA00022864"/>
    </source>
</evidence>
<comment type="similarity">
    <text evidence="6">Belongs to the SOFL plant protein family.</text>
</comment>
<evidence type="ECO:0000256" key="3">
    <source>
        <dbReference type="ARBA" id="ARBA00022712"/>
    </source>
</evidence>
<dbReference type="GO" id="GO:0005737">
    <property type="term" value="C:cytoplasm"/>
    <property type="evidence" value="ECO:0007669"/>
    <property type="project" value="UniProtKB-SubCell"/>
</dbReference>
<proteinExistence type="inferred from homology"/>
<gene>
    <name evidence="8" type="ORF">DM860_003164</name>
</gene>
<organism evidence="8 9">
    <name type="scientific">Cuscuta australis</name>
    <dbReference type="NCBI Taxonomy" id="267555"/>
    <lineage>
        <taxon>Eukaryota</taxon>
        <taxon>Viridiplantae</taxon>
        <taxon>Streptophyta</taxon>
        <taxon>Embryophyta</taxon>
        <taxon>Tracheophyta</taxon>
        <taxon>Spermatophyta</taxon>
        <taxon>Magnoliopsida</taxon>
        <taxon>eudicotyledons</taxon>
        <taxon>Gunneridae</taxon>
        <taxon>Pentapetalae</taxon>
        <taxon>asterids</taxon>
        <taxon>lamiids</taxon>
        <taxon>Solanales</taxon>
        <taxon>Convolvulaceae</taxon>
        <taxon>Cuscuteae</taxon>
        <taxon>Cuscuta</taxon>
        <taxon>Cuscuta subgen. Grammica</taxon>
        <taxon>Cuscuta sect. Cleistogrammica</taxon>
    </lineage>
</organism>
<keyword evidence="5" id="KW-0539">Nucleus</keyword>
<protein>
    <submittedName>
        <fullName evidence="8">Uncharacterized protein</fullName>
    </submittedName>
</protein>
<evidence type="ECO:0000256" key="5">
    <source>
        <dbReference type="ARBA" id="ARBA00023242"/>
    </source>
</evidence>
<keyword evidence="3" id="KW-0203">Cytokinin biosynthesis</keyword>
<keyword evidence="9" id="KW-1185">Reference proteome</keyword>
<dbReference type="EMBL" id="NQVE01000200">
    <property type="protein sequence ID" value="RAL39631.1"/>
    <property type="molecule type" value="Genomic_DNA"/>
</dbReference>